<organism evidence="2 3">
    <name type="scientific">Pseudomonas syringae pv. japonica str. M301072</name>
    <dbReference type="NCBI Taxonomy" id="629262"/>
    <lineage>
        <taxon>Bacteria</taxon>
        <taxon>Pseudomonadati</taxon>
        <taxon>Pseudomonadota</taxon>
        <taxon>Gammaproteobacteria</taxon>
        <taxon>Pseudomonadales</taxon>
        <taxon>Pseudomonadaceae</taxon>
        <taxon>Pseudomonas</taxon>
        <taxon>Pseudomonas syringae</taxon>
    </lineage>
</organism>
<dbReference type="AlphaFoldDB" id="F3FXJ2"/>
<protein>
    <submittedName>
        <fullName evidence="2">IucA/IucC</fullName>
    </submittedName>
</protein>
<dbReference type="EMBL" id="AEAH01003055">
    <property type="protein sequence ID" value="EGH34934.1"/>
    <property type="molecule type" value="Genomic_DNA"/>
</dbReference>
<feature type="domain" description="Aerobactin siderophore biosynthesis IucA/IucC N-terminal" evidence="1">
    <location>
        <begin position="12"/>
        <end position="65"/>
    </location>
</feature>
<dbReference type="GO" id="GO:0019290">
    <property type="term" value="P:siderophore biosynthetic process"/>
    <property type="evidence" value="ECO:0007669"/>
    <property type="project" value="InterPro"/>
</dbReference>
<dbReference type="Pfam" id="PF04183">
    <property type="entry name" value="IucA_IucC"/>
    <property type="match status" value="1"/>
</dbReference>
<gene>
    <name evidence="2" type="ORF">PSYJA_40530</name>
</gene>
<evidence type="ECO:0000313" key="2">
    <source>
        <dbReference type="EMBL" id="EGH34934.1"/>
    </source>
</evidence>
<reference evidence="2 3" key="1">
    <citation type="journal article" date="2011" name="PLoS Pathog.">
        <title>Dynamic evolution of pathogenicity revealed by sequencing and comparative genomics of 19 Pseudomonas syringae isolates.</title>
        <authorList>
            <person name="Baltrus D.A."/>
            <person name="Nishimura M.T."/>
            <person name="Romanchuk A."/>
            <person name="Chang J.H."/>
            <person name="Mukhtar M.S."/>
            <person name="Cherkis K."/>
            <person name="Roach J."/>
            <person name="Grant S.R."/>
            <person name="Jones C.D."/>
            <person name="Dangl J.L."/>
        </authorList>
    </citation>
    <scope>NUCLEOTIDE SEQUENCE [LARGE SCALE GENOMIC DNA]</scope>
    <source>
        <strain evidence="3">M301072PT</strain>
    </source>
</reference>
<evidence type="ECO:0000259" key="1">
    <source>
        <dbReference type="Pfam" id="PF04183"/>
    </source>
</evidence>
<sequence length="65" mass="7028">SDSEVMSGFADQSRARPGHALICMHPVQAQLFMQDRRVQRLLELGDISDMGASGLLASPTASLRT</sequence>
<proteinExistence type="predicted"/>
<dbReference type="Proteomes" id="UP000004471">
    <property type="component" value="Unassembled WGS sequence"/>
</dbReference>
<feature type="non-terminal residue" evidence="2">
    <location>
        <position position="65"/>
    </location>
</feature>
<dbReference type="InterPro" id="IPR007310">
    <property type="entry name" value="Aerobactin_biosyn_IucA/IucC_N"/>
</dbReference>
<evidence type="ECO:0000313" key="3">
    <source>
        <dbReference type="Proteomes" id="UP000004471"/>
    </source>
</evidence>
<name>F3FXJ2_PSESX</name>
<accession>F3FXJ2</accession>
<comment type="caution">
    <text evidence="2">The sequence shown here is derived from an EMBL/GenBank/DDBJ whole genome shotgun (WGS) entry which is preliminary data.</text>
</comment>
<feature type="non-terminal residue" evidence="2">
    <location>
        <position position="1"/>
    </location>
</feature>